<evidence type="ECO:0000259" key="2">
    <source>
        <dbReference type="Pfam" id="PF00188"/>
    </source>
</evidence>
<evidence type="ECO:0000313" key="4">
    <source>
        <dbReference type="EMBL" id="MFC0474861.1"/>
    </source>
</evidence>
<gene>
    <name evidence="4" type="ORF">ACFFHF_06045</name>
</gene>
<dbReference type="PANTHER" id="PTHR31157:SF26">
    <property type="entry name" value="SCP-LIKE EXTRACELLULAR PROTEIN"/>
    <property type="match status" value="1"/>
</dbReference>
<evidence type="ECO:0000259" key="3">
    <source>
        <dbReference type="Pfam" id="PF14504"/>
    </source>
</evidence>
<dbReference type="RefSeq" id="WP_340903092.1">
    <property type="nucleotide sequence ID" value="NZ_JBHLUU010000016.1"/>
</dbReference>
<comment type="caution">
    <text evidence="4">The sequence shown here is derived from an EMBL/GenBank/DDBJ whole genome shotgun (WGS) entry which is preliminary data.</text>
</comment>
<feature type="region of interest" description="Disordered" evidence="1">
    <location>
        <begin position="25"/>
        <end position="54"/>
    </location>
</feature>
<dbReference type="InterPro" id="IPR014044">
    <property type="entry name" value="CAP_dom"/>
</dbReference>
<feature type="domain" description="CAP-associated" evidence="3">
    <location>
        <begin position="58"/>
        <end position="197"/>
    </location>
</feature>
<reference evidence="4 5" key="1">
    <citation type="submission" date="2024-09" db="EMBL/GenBank/DDBJ databases">
        <authorList>
            <person name="Sun Q."/>
            <person name="Mori K."/>
        </authorList>
    </citation>
    <scope>NUCLEOTIDE SEQUENCE [LARGE SCALE GENOMIC DNA]</scope>
    <source>
        <strain evidence="4 5">CGMCC 1.9126</strain>
    </source>
</reference>
<proteinExistence type="predicted"/>
<protein>
    <submittedName>
        <fullName evidence="4">CAP domain-containing protein</fullName>
    </submittedName>
</protein>
<keyword evidence="5" id="KW-1185">Reference proteome</keyword>
<sequence length="345" mass="39121">MITAILGIVFYLNIQNGDEEILVEDGTQKKGSNQDISNNSSDEGTNSERPTDGVSTYIGMSKETLEENLGQPNRVDQTYYGFDWWIYNADPANYSQIGVKDGKVVTVYAIGSEVNISPFKIGQHVDEIFSSSYVETEIGLDFEGSSYQFELSESDLNTRPLLKMGDIFVQLYIDKFTATLSSFRVMDAETLLKLRPYELVYFGELQEIEPDEMVPDEKVEDANEKQIYDITNIMRMRFGLASLQWDEKTATVAYGHSKDMEESNTFSHTSEKFGELTDRLEAGEVFYQVAGENIAANYADAPAVMEGWLNSKGHRESLLNEDFTHIGVGVYKKYYTQNFIQAWKE</sequence>
<evidence type="ECO:0000256" key="1">
    <source>
        <dbReference type="SAM" id="MobiDB-lite"/>
    </source>
</evidence>
<dbReference type="Proteomes" id="UP001589738">
    <property type="component" value="Unassembled WGS sequence"/>
</dbReference>
<dbReference type="CDD" id="cd05379">
    <property type="entry name" value="CAP_bacterial"/>
    <property type="match status" value="1"/>
</dbReference>
<dbReference type="Pfam" id="PF00188">
    <property type="entry name" value="CAP"/>
    <property type="match status" value="1"/>
</dbReference>
<feature type="domain" description="SCP" evidence="2">
    <location>
        <begin position="229"/>
        <end position="339"/>
    </location>
</feature>
<feature type="compositionally biased region" description="Polar residues" evidence="1">
    <location>
        <begin position="29"/>
        <end position="48"/>
    </location>
</feature>
<accession>A0ABV6KNH8</accession>
<dbReference type="InterPro" id="IPR029410">
    <property type="entry name" value="CAP_assoc"/>
</dbReference>
<dbReference type="SUPFAM" id="SSF55797">
    <property type="entry name" value="PR-1-like"/>
    <property type="match status" value="1"/>
</dbReference>
<dbReference type="InterPro" id="IPR035940">
    <property type="entry name" value="CAP_sf"/>
</dbReference>
<organism evidence="4 5">
    <name type="scientific">Robertmurraya beringensis</name>
    <dbReference type="NCBI Taxonomy" id="641660"/>
    <lineage>
        <taxon>Bacteria</taxon>
        <taxon>Bacillati</taxon>
        <taxon>Bacillota</taxon>
        <taxon>Bacilli</taxon>
        <taxon>Bacillales</taxon>
        <taxon>Bacillaceae</taxon>
        <taxon>Robertmurraya</taxon>
    </lineage>
</organism>
<dbReference type="Pfam" id="PF14504">
    <property type="entry name" value="CAP_assoc_N"/>
    <property type="match status" value="1"/>
</dbReference>
<dbReference type="Gene3D" id="3.40.33.10">
    <property type="entry name" value="CAP"/>
    <property type="match status" value="1"/>
</dbReference>
<evidence type="ECO:0000313" key="5">
    <source>
        <dbReference type="Proteomes" id="UP001589738"/>
    </source>
</evidence>
<dbReference type="PANTHER" id="PTHR31157">
    <property type="entry name" value="SCP DOMAIN-CONTAINING PROTEIN"/>
    <property type="match status" value="1"/>
</dbReference>
<dbReference type="EMBL" id="JBHLUU010000016">
    <property type="protein sequence ID" value="MFC0474861.1"/>
    <property type="molecule type" value="Genomic_DNA"/>
</dbReference>
<name>A0ABV6KNH8_9BACI</name>